<organism evidence="1 2">
    <name type="scientific">Oryza sativa subsp. japonica</name>
    <name type="common">Rice</name>
    <dbReference type="NCBI Taxonomy" id="39947"/>
    <lineage>
        <taxon>Eukaryota</taxon>
        <taxon>Viridiplantae</taxon>
        <taxon>Streptophyta</taxon>
        <taxon>Embryophyta</taxon>
        <taxon>Tracheophyta</taxon>
        <taxon>Spermatophyta</taxon>
        <taxon>Magnoliopsida</taxon>
        <taxon>Liliopsida</taxon>
        <taxon>Poales</taxon>
        <taxon>Poaceae</taxon>
        <taxon>BOP clade</taxon>
        <taxon>Oryzoideae</taxon>
        <taxon>Oryzeae</taxon>
        <taxon>Oryzinae</taxon>
        <taxon>Oryza</taxon>
        <taxon>Oryza sativa</taxon>
    </lineage>
</organism>
<protein>
    <submittedName>
        <fullName evidence="1">Os12g0620733 protein</fullName>
    </submittedName>
</protein>
<reference evidence="1 2" key="3">
    <citation type="journal article" date="2013" name="Rice">
        <title>Improvement of the Oryza sativa Nipponbare reference genome using next generation sequence and optical map data.</title>
        <authorList>
            <person name="Kawahara Y."/>
            <person name="de la Bastide M."/>
            <person name="Hamilton J.P."/>
            <person name="Kanamori H."/>
            <person name="McCombie W.R."/>
            <person name="Ouyang S."/>
            <person name="Schwartz D.C."/>
            <person name="Tanaka T."/>
            <person name="Wu J."/>
            <person name="Zhou S."/>
            <person name="Childs K.L."/>
            <person name="Davidson R.M."/>
            <person name="Lin H."/>
            <person name="Quesada-Ocampo L."/>
            <person name="Vaillancourt B."/>
            <person name="Sakai H."/>
            <person name="Lee S.S."/>
            <person name="Kim J."/>
            <person name="Numa H."/>
            <person name="Itoh T."/>
            <person name="Buell C.R."/>
            <person name="Matsumoto T."/>
        </authorList>
    </citation>
    <scope>NUCLEOTIDE SEQUENCE [LARGE SCALE GENOMIC DNA]</scope>
    <source>
        <strain evidence="2">cv. Nipponbare</strain>
    </source>
</reference>
<dbReference type="InParanoid" id="A0A0P0YCJ5"/>
<name>A0A0P0YCJ5_ORYSJ</name>
<reference evidence="2" key="1">
    <citation type="journal article" date="2005" name="Nature">
        <title>The map-based sequence of the rice genome.</title>
        <authorList>
            <consortium name="International rice genome sequencing project (IRGSP)"/>
            <person name="Matsumoto T."/>
            <person name="Wu J."/>
            <person name="Kanamori H."/>
            <person name="Katayose Y."/>
            <person name="Fujisawa M."/>
            <person name="Namiki N."/>
            <person name="Mizuno H."/>
            <person name="Yamamoto K."/>
            <person name="Antonio B.A."/>
            <person name="Baba T."/>
            <person name="Sakata K."/>
            <person name="Nagamura Y."/>
            <person name="Aoki H."/>
            <person name="Arikawa K."/>
            <person name="Arita K."/>
            <person name="Bito T."/>
            <person name="Chiden Y."/>
            <person name="Fujitsuka N."/>
            <person name="Fukunaka R."/>
            <person name="Hamada M."/>
            <person name="Harada C."/>
            <person name="Hayashi A."/>
            <person name="Hijishita S."/>
            <person name="Honda M."/>
            <person name="Hosokawa S."/>
            <person name="Ichikawa Y."/>
            <person name="Idonuma A."/>
            <person name="Iijima M."/>
            <person name="Ikeda M."/>
            <person name="Ikeno M."/>
            <person name="Ito K."/>
            <person name="Ito S."/>
            <person name="Ito T."/>
            <person name="Ito Y."/>
            <person name="Ito Y."/>
            <person name="Iwabuchi A."/>
            <person name="Kamiya K."/>
            <person name="Karasawa W."/>
            <person name="Kurita K."/>
            <person name="Katagiri S."/>
            <person name="Kikuta A."/>
            <person name="Kobayashi H."/>
            <person name="Kobayashi N."/>
            <person name="Machita K."/>
            <person name="Maehara T."/>
            <person name="Masukawa M."/>
            <person name="Mizubayashi T."/>
            <person name="Mukai Y."/>
            <person name="Nagasaki H."/>
            <person name="Nagata Y."/>
            <person name="Naito S."/>
            <person name="Nakashima M."/>
            <person name="Nakama Y."/>
            <person name="Nakamichi Y."/>
            <person name="Nakamura M."/>
            <person name="Meguro A."/>
            <person name="Negishi M."/>
            <person name="Ohta I."/>
            <person name="Ohta T."/>
            <person name="Okamoto M."/>
            <person name="Ono N."/>
            <person name="Saji S."/>
            <person name="Sakaguchi M."/>
            <person name="Sakai K."/>
            <person name="Shibata M."/>
            <person name="Shimokawa T."/>
            <person name="Song J."/>
            <person name="Takazaki Y."/>
            <person name="Terasawa K."/>
            <person name="Tsugane M."/>
            <person name="Tsuji K."/>
            <person name="Ueda S."/>
            <person name="Waki K."/>
            <person name="Yamagata H."/>
            <person name="Yamamoto M."/>
            <person name="Yamamoto S."/>
            <person name="Yamane H."/>
            <person name="Yoshiki S."/>
            <person name="Yoshihara R."/>
            <person name="Yukawa K."/>
            <person name="Zhong H."/>
            <person name="Yano M."/>
            <person name="Yuan Q."/>
            <person name="Ouyang S."/>
            <person name="Liu J."/>
            <person name="Jones K.M."/>
            <person name="Gansberger K."/>
            <person name="Moffat K."/>
            <person name="Hill J."/>
            <person name="Bera J."/>
            <person name="Fadrosh D."/>
            <person name="Jin S."/>
            <person name="Johri S."/>
            <person name="Kim M."/>
            <person name="Overton L."/>
            <person name="Reardon M."/>
            <person name="Tsitrin T."/>
            <person name="Vuong H."/>
            <person name="Weaver B."/>
            <person name="Ciecko A."/>
            <person name="Tallon L."/>
            <person name="Jackson J."/>
            <person name="Pai G."/>
            <person name="Aken S.V."/>
            <person name="Utterback T."/>
            <person name="Reidmuller S."/>
            <person name="Feldblyum T."/>
            <person name="Hsiao J."/>
            <person name="Zismann V."/>
            <person name="Iobst S."/>
            <person name="de Vazeille A.R."/>
            <person name="Buell C.R."/>
            <person name="Ying K."/>
            <person name="Li Y."/>
            <person name="Lu T."/>
            <person name="Huang Y."/>
            <person name="Zhao Q."/>
            <person name="Feng Q."/>
            <person name="Zhang L."/>
            <person name="Zhu J."/>
            <person name="Weng Q."/>
            <person name="Mu J."/>
            <person name="Lu Y."/>
            <person name="Fan D."/>
            <person name="Liu Y."/>
            <person name="Guan J."/>
            <person name="Zhang Y."/>
            <person name="Yu S."/>
            <person name="Liu X."/>
            <person name="Zhang Y."/>
            <person name="Hong G."/>
            <person name="Han B."/>
            <person name="Choisne N."/>
            <person name="Demange N."/>
            <person name="Orjeda G."/>
            <person name="Samain S."/>
            <person name="Cattolico L."/>
            <person name="Pelletier E."/>
            <person name="Couloux A."/>
            <person name="Segurens B."/>
            <person name="Wincker P."/>
            <person name="D'Hont A."/>
            <person name="Scarpelli C."/>
            <person name="Weissenbach J."/>
            <person name="Salanoubat M."/>
            <person name="Quetier F."/>
            <person name="Yu Y."/>
            <person name="Kim H.R."/>
            <person name="Rambo T."/>
            <person name="Currie J."/>
            <person name="Collura K."/>
            <person name="Luo M."/>
            <person name="Yang T."/>
            <person name="Ammiraju J.S.S."/>
            <person name="Engler F."/>
            <person name="Soderlund C."/>
            <person name="Wing R.A."/>
            <person name="Palmer L.E."/>
            <person name="de la Bastide M."/>
            <person name="Spiegel L."/>
            <person name="Nascimento L."/>
            <person name="Zutavern T."/>
            <person name="O'Shaughnessy A."/>
            <person name="Dike S."/>
            <person name="Dedhia N."/>
            <person name="Preston R."/>
            <person name="Balija V."/>
            <person name="McCombie W.R."/>
            <person name="Chow T."/>
            <person name="Chen H."/>
            <person name="Chung M."/>
            <person name="Chen C."/>
            <person name="Shaw J."/>
            <person name="Wu H."/>
            <person name="Hsiao K."/>
            <person name="Chao Y."/>
            <person name="Chu M."/>
            <person name="Cheng C."/>
            <person name="Hour A."/>
            <person name="Lee P."/>
            <person name="Lin S."/>
            <person name="Lin Y."/>
            <person name="Liou J."/>
            <person name="Liu S."/>
            <person name="Hsing Y."/>
            <person name="Raghuvanshi S."/>
            <person name="Mohanty A."/>
            <person name="Bharti A.K."/>
            <person name="Gaur A."/>
            <person name="Gupta V."/>
            <person name="Kumar D."/>
            <person name="Ravi V."/>
            <person name="Vij S."/>
            <person name="Kapur A."/>
            <person name="Khurana P."/>
            <person name="Khurana P."/>
            <person name="Khurana J.P."/>
            <person name="Tyagi A.K."/>
            <person name="Gaikwad K."/>
            <person name="Singh A."/>
            <person name="Dalal V."/>
            <person name="Srivastava S."/>
            <person name="Dixit A."/>
            <person name="Pal A.K."/>
            <person name="Ghazi I.A."/>
            <person name="Yadav M."/>
            <person name="Pandit A."/>
            <person name="Bhargava A."/>
            <person name="Sureshbabu K."/>
            <person name="Batra K."/>
            <person name="Sharma T.R."/>
            <person name="Mohapatra T."/>
            <person name="Singh N.K."/>
            <person name="Messing J."/>
            <person name="Nelson A.B."/>
            <person name="Fuks G."/>
            <person name="Kavchok S."/>
            <person name="Keizer G."/>
            <person name="Linton E."/>
            <person name="Llaca V."/>
            <person name="Song R."/>
            <person name="Tanyolac B."/>
            <person name="Young S."/>
            <person name="Ho-Il K."/>
            <person name="Hahn J.H."/>
            <person name="Sangsakoo G."/>
            <person name="Vanavichit A."/>
            <person name="de Mattos Luiz.A.T."/>
            <person name="Zimmer P.D."/>
            <person name="Malone G."/>
            <person name="Dellagostin O."/>
            <person name="de Oliveira A.C."/>
            <person name="Bevan M."/>
            <person name="Bancroft I."/>
            <person name="Minx P."/>
            <person name="Cordum H."/>
            <person name="Wilson R."/>
            <person name="Cheng Z."/>
            <person name="Jin W."/>
            <person name="Jiang J."/>
            <person name="Leong S.A."/>
            <person name="Iwama H."/>
            <person name="Gojobori T."/>
            <person name="Itoh T."/>
            <person name="Niimura Y."/>
            <person name="Fujii Y."/>
            <person name="Habara T."/>
            <person name="Sakai H."/>
            <person name="Sato Y."/>
            <person name="Wilson G."/>
            <person name="Kumar K."/>
            <person name="McCouch S."/>
            <person name="Juretic N."/>
            <person name="Hoen D."/>
            <person name="Wright S."/>
            <person name="Bruskiewich R."/>
            <person name="Bureau T."/>
            <person name="Miyao A."/>
            <person name="Hirochika H."/>
            <person name="Nishikawa T."/>
            <person name="Kadowaki K."/>
            <person name="Sugiura M."/>
            <person name="Burr B."/>
            <person name="Sasaki T."/>
        </authorList>
    </citation>
    <scope>NUCLEOTIDE SEQUENCE [LARGE SCALE GENOMIC DNA]</scope>
    <source>
        <strain evidence="2">cv. Nipponbare</strain>
    </source>
</reference>
<keyword evidence="2" id="KW-1185">Reference proteome</keyword>
<proteinExistence type="predicted"/>
<accession>A0A0P0YCJ5</accession>
<dbReference type="EMBL" id="AP014968">
    <property type="protein sequence ID" value="BAT18134.1"/>
    <property type="molecule type" value="Genomic_DNA"/>
</dbReference>
<dbReference type="AlphaFoldDB" id="A0A0P0YCJ5"/>
<dbReference type="PaxDb" id="39947-A0A0P0YCJ5"/>
<evidence type="ECO:0000313" key="2">
    <source>
        <dbReference type="Proteomes" id="UP000059680"/>
    </source>
</evidence>
<dbReference type="Gramene" id="Os12t0620733-00">
    <property type="protein sequence ID" value="Os12t0620733-00"/>
    <property type="gene ID" value="Os12g0620733"/>
</dbReference>
<dbReference type="Proteomes" id="UP000059680">
    <property type="component" value="Chromosome 12"/>
</dbReference>
<sequence>MGKTRMNRLAPTMGGLSRLLQKQMCTLLGSVKRYPESIHPLALYLNPTEKARSHGWKAAPDLRCDVAVNVSTLSNSSSHATAASAADSSRVRLLCITRRSDPSGDALGPFHLTSTATFASATGDELAVAVAVAVSPSARRTTSLTRNFLAGGGHGHILATINPPPLQKNSQIFSSLQKNTRFSQIKIKIELARGGQRKGGFWRRNWD</sequence>
<evidence type="ECO:0000313" key="1">
    <source>
        <dbReference type="EMBL" id="BAT18134.1"/>
    </source>
</evidence>
<reference evidence="1 2" key="2">
    <citation type="journal article" date="2013" name="Plant Cell Physiol.">
        <title>Rice Annotation Project Database (RAP-DB): an integrative and interactive database for rice genomics.</title>
        <authorList>
            <person name="Sakai H."/>
            <person name="Lee S.S."/>
            <person name="Tanaka T."/>
            <person name="Numa H."/>
            <person name="Kim J."/>
            <person name="Kawahara Y."/>
            <person name="Wakimoto H."/>
            <person name="Yang C.C."/>
            <person name="Iwamoto M."/>
            <person name="Abe T."/>
            <person name="Yamada Y."/>
            <person name="Muto A."/>
            <person name="Inokuchi H."/>
            <person name="Ikemura T."/>
            <person name="Matsumoto T."/>
            <person name="Sasaki T."/>
            <person name="Itoh T."/>
        </authorList>
    </citation>
    <scope>NUCLEOTIDE SEQUENCE [LARGE SCALE GENOMIC DNA]</scope>
    <source>
        <strain evidence="2">cv. Nipponbare</strain>
    </source>
</reference>
<gene>
    <name evidence="1" type="ordered locus">Os12g0620733</name>
    <name evidence="1" type="ORF">OSNPB_120620733</name>
</gene>